<evidence type="ECO:0000256" key="1">
    <source>
        <dbReference type="ARBA" id="ARBA00001231"/>
    </source>
</evidence>
<dbReference type="InterPro" id="IPR029018">
    <property type="entry name" value="Hex-like_dom2"/>
</dbReference>
<comment type="similarity">
    <text evidence="2">Belongs to the glycosyl hydrolase 20 family.</text>
</comment>
<evidence type="ECO:0000259" key="7">
    <source>
        <dbReference type="Pfam" id="PF00728"/>
    </source>
</evidence>
<proteinExistence type="inferred from homology"/>
<dbReference type="Pfam" id="PF02838">
    <property type="entry name" value="Glyco_hydro_20b"/>
    <property type="match status" value="1"/>
</dbReference>
<dbReference type="RefSeq" id="WP_164029363.1">
    <property type="nucleotide sequence ID" value="NZ_JAABOQ010000001.1"/>
</dbReference>
<comment type="caution">
    <text evidence="9">The sequence shown here is derived from an EMBL/GenBank/DDBJ whole genome shotgun (WGS) entry which is preliminary data.</text>
</comment>
<feature type="domain" description="Beta-hexosaminidase bacterial type N-terminal" evidence="8">
    <location>
        <begin position="34"/>
        <end position="161"/>
    </location>
</feature>
<evidence type="ECO:0000256" key="2">
    <source>
        <dbReference type="ARBA" id="ARBA00006285"/>
    </source>
</evidence>
<reference evidence="9 10" key="1">
    <citation type="submission" date="2020-01" db="EMBL/GenBank/DDBJ databases">
        <title>Spongiivirga citrea KCTC 32990T.</title>
        <authorList>
            <person name="Wang G."/>
        </authorList>
    </citation>
    <scope>NUCLEOTIDE SEQUENCE [LARGE SCALE GENOMIC DNA]</scope>
    <source>
        <strain evidence="9 10">KCTC 32990</strain>
    </source>
</reference>
<feature type="domain" description="Glycoside hydrolase family 20 catalytic" evidence="7">
    <location>
        <begin position="338"/>
        <end position="476"/>
    </location>
</feature>
<dbReference type="EMBL" id="JAABOQ010000001">
    <property type="protein sequence ID" value="NER16111.1"/>
    <property type="molecule type" value="Genomic_DNA"/>
</dbReference>
<dbReference type="PRINTS" id="PR00738">
    <property type="entry name" value="GLHYDRLASE20"/>
</dbReference>
<evidence type="ECO:0000313" key="10">
    <source>
        <dbReference type="Proteomes" id="UP000474296"/>
    </source>
</evidence>
<feature type="domain" description="Glycoside hydrolase family 20 catalytic" evidence="7">
    <location>
        <begin position="164"/>
        <end position="330"/>
    </location>
</feature>
<dbReference type="Gene3D" id="3.30.379.10">
    <property type="entry name" value="Chitobiase/beta-hexosaminidase domain 2-like"/>
    <property type="match status" value="1"/>
</dbReference>
<dbReference type="GO" id="GO:0016020">
    <property type="term" value="C:membrane"/>
    <property type="evidence" value="ECO:0007669"/>
    <property type="project" value="TreeGrafter"/>
</dbReference>
<protein>
    <recommendedName>
        <fullName evidence="3">beta-N-acetylhexosaminidase</fullName>
        <ecNumber evidence="3">3.2.1.52</ecNumber>
    </recommendedName>
</protein>
<accession>A0A6M0CEE3</accession>
<keyword evidence="4 9" id="KW-0378">Hydrolase</keyword>
<evidence type="ECO:0000256" key="4">
    <source>
        <dbReference type="ARBA" id="ARBA00022801"/>
    </source>
</evidence>
<feature type="active site" description="Proton donor" evidence="6">
    <location>
        <position position="327"/>
    </location>
</feature>
<dbReference type="PROSITE" id="PS51257">
    <property type="entry name" value="PROKAR_LIPOPROTEIN"/>
    <property type="match status" value="1"/>
</dbReference>
<dbReference type="SUPFAM" id="SSF55545">
    <property type="entry name" value="beta-N-acetylhexosaminidase-like domain"/>
    <property type="match status" value="1"/>
</dbReference>
<dbReference type="EC" id="3.2.1.52" evidence="3"/>
<dbReference type="PANTHER" id="PTHR22600:SF57">
    <property type="entry name" value="BETA-N-ACETYLHEXOSAMINIDASE"/>
    <property type="match status" value="1"/>
</dbReference>
<dbReference type="GO" id="GO:0004563">
    <property type="term" value="F:beta-N-acetylhexosaminidase activity"/>
    <property type="evidence" value="ECO:0007669"/>
    <property type="project" value="UniProtKB-EC"/>
</dbReference>
<dbReference type="InterPro" id="IPR017853">
    <property type="entry name" value="GH"/>
</dbReference>
<dbReference type="InterPro" id="IPR015882">
    <property type="entry name" value="HEX_bac_N"/>
</dbReference>
<dbReference type="Pfam" id="PF00728">
    <property type="entry name" value="Glyco_hydro_20"/>
    <property type="match status" value="2"/>
</dbReference>
<dbReference type="InterPro" id="IPR025705">
    <property type="entry name" value="Beta_hexosaminidase_sua/sub"/>
</dbReference>
<evidence type="ECO:0000256" key="6">
    <source>
        <dbReference type="PIRSR" id="PIRSR625705-1"/>
    </source>
</evidence>
<dbReference type="CDD" id="cd06568">
    <property type="entry name" value="GH20_SpHex_like"/>
    <property type="match status" value="1"/>
</dbReference>
<sequence length="511" mass="57505">MKNVSTLITCFSLLLFMGCKEKRVATPMDLAKENLIPKPVGMVATGSSFLLSSESVIYTDQEFRAQAQTLAAELKEITGINIGIAENEDESKSEGIILSKKTTNDDLKEEGYELNIEEDVMTISSNHPSGIFNAIQTIKQLLPTTIDSNKIEIASGKIIDYPNYEYRGAMLDVSRHFFSVDDVKQYIDYLAMFKMNVLHLHLSDDQGWRIEIKSWPKLAEIGGKTEVGGTEGGYYTQEDYKEIVQYAADRFITIIPEIDMPGHTNAALASYPELNCDGKSPEPYTGMKVGFSSFCVDKEITYKFIDDVVRELAAISPGKYFHIGGDESHATKKADYVIFVDKVQDIVSKHGKTMVGWDEVVTANIKSSSIAQFWASEDNAKTAVEKNVKLIMSPAKKAYLDMKYDSITKLGLKWAGYVEVDTGYDWNPAAYVEGITKENILGIEAPLWTETVTNMNELQFLVFPRLPGYAEIGWTQDSLRSWGEYKTRLASFKNRFEKMNINYYKSSKVDW</sequence>
<dbReference type="PIRSF" id="PIRSF001093">
    <property type="entry name" value="B-hxosamndse_ab_euk"/>
    <property type="match status" value="1"/>
</dbReference>
<dbReference type="InterPro" id="IPR015883">
    <property type="entry name" value="Glyco_hydro_20_cat"/>
</dbReference>
<dbReference type="SUPFAM" id="SSF51445">
    <property type="entry name" value="(Trans)glycosidases"/>
    <property type="match status" value="1"/>
</dbReference>
<dbReference type="GO" id="GO:0030203">
    <property type="term" value="P:glycosaminoglycan metabolic process"/>
    <property type="evidence" value="ECO:0007669"/>
    <property type="project" value="TreeGrafter"/>
</dbReference>
<keyword evidence="10" id="KW-1185">Reference proteome</keyword>
<comment type="catalytic activity">
    <reaction evidence="1">
        <text>Hydrolysis of terminal non-reducing N-acetyl-D-hexosamine residues in N-acetyl-beta-D-hexosaminides.</text>
        <dbReference type="EC" id="3.2.1.52"/>
    </reaction>
</comment>
<evidence type="ECO:0000259" key="8">
    <source>
        <dbReference type="Pfam" id="PF02838"/>
    </source>
</evidence>
<organism evidence="9 10">
    <name type="scientific">Spongiivirga citrea</name>
    <dbReference type="NCBI Taxonomy" id="1481457"/>
    <lineage>
        <taxon>Bacteria</taxon>
        <taxon>Pseudomonadati</taxon>
        <taxon>Bacteroidota</taxon>
        <taxon>Flavobacteriia</taxon>
        <taxon>Flavobacteriales</taxon>
        <taxon>Flavobacteriaceae</taxon>
        <taxon>Spongiivirga</taxon>
    </lineage>
</organism>
<dbReference type="Gene3D" id="3.20.20.80">
    <property type="entry name" value="Glycosidases"/>
    <property type="match status" value="1"/>
</dbReference>
<keyword evidence="5" id="KW-0326">Glycosidase</keyword>
<gene>
    <name evidence="9" type="ORF">GWK10_02760</name>
</gene>
<evidence type="ECO:0000256" key="5">
    <source>
        <dbReference type="ARBA" id="ARBA00023295"/>
    </source>
</evidence>
<dbReference type="PANTHER" id="PTHR22600">
    <property type="entry name" value="BETA-HEXOSAMINIDASE"/>
    <property type="match status" value="1"/>
</dbReference>
<dbReference type="AlphaFoldDB" id="A0A6M0CEE3"/>
<evidence type="ECO:0000313" key="9">
    <source>
        <dbReference type="EMBL" id="NER16111.1"/>
    </source>
</evidence>
<evidence type="ECO:0000256" key="3">
    <source>
        <dbReference type="ARBA" id="ARBA00012663"/>
    </source>
</evidence>
<dbReference type="Proteomes" id="UP000474296">
    <property type="component" value="Unassembled WGS sequence"/>
</dbReference>
<name>A0A6M0CEE3_9FLAO</name>
<dbReference type="GO" id="GO:0005975">
    <property type="term" value="P:carbohydrate metabolic process"/>
    <property type="evidence" value="ECO:0007669"/>
    <property type="project" value="InterPro"/>
</dbReference>